<dbReference type="InterPro" id="IPR025634">
    <property type="entry name" value="DUF4292"/>
</dbReference>
<organism evidence="1 2">
    <name type="scientific">Sulfobacillus acidophilus</name>
    <dbReference type="NCBI Taxonomy" id="53633"/>
    <lineage>
        <taxon>Bacteria</taxon>
        <taxon>Bacillati</taxon>
        <taxon>Bacillota</taxon>
        <taxon>Clostridia</taxon>
        <taxon>Eubacteriales</taxon>
        <taxon>Clostridiales Family XVII. Incertae Sedis</taxon>
        <taxon>Sulfobacillus</taxon>
    </lineage>
</organism>
<comment type="caution">
    <text evidence="1">The sequence shown here is derived from an EMBL/GenBank/DDBJ whole genome shotgun (WGS) entry which is preliminary data.</text>
</comment>
<name>A0ABS3AVQ0_9FIRM</name>
<evidence type="ECO:0000313" key="2">
    <source>
        <dbReference type="Proteomes" id="UP000765003"/>
    </source>
</evidence>
<dbReference type="Pfam" id="PF14125">
    <property type="entry name" value="DUF4292"/>
    <property type="match status" value="1"/>
</dbReference>
<sequence>MAGFFIKNLCFLFVIVTFCGCPKRAQLKIPKFITTKSIINNLKNQGAKRTQMSGVLLAKQRGLKAILPGTTIDVIVQKPSSFYFSIRSFFEQPMQVLTSDSKQIYALDLTDLKNPQLWSYGVEEMSFFNILPIPLEADEIVNIFLGIAPLENAEISQIYFDEYKHTYALLLTQEAGIVTKIVIDAANDTLLKLTKINAAGQVVYDITYSNFSEVKGINFAHKWFFHIANDKDEYDIILSAKNLSFNGKPLDDDVFKLEI</sequence>
<dbReference type="Proteomes" id="UP000765003">
    <property type="component" value="Unassembled WGS sequence"/>
</dbReference>
<reference evidence="1" key="1">
    <citation type="submission" date="2021-02" db="EMBL/GenBank/DDBJ databases">
        <title>Activity-based single-cell genomes from oceanic crustal fluid captures similar information to metagenomic and metatranscriptomic surveys with orders of magnitude less sampling.</title>
        <authorList>
            <person name="D'Angelo T.S."/>
            <person name="Orcutt B.N."/>
        </authorList>
    </citation>
    <scope>NUCLEOTIDE SEQUENCE [LARGE SCALE GENOMIC DNA]</scope>
    <source>
        <strain evidence="1">AH-315-E05</strain>
    </source>
</reference>
<gene>
    <name evidence="1" type="ORF">JYT19_00840</name>
</gene>
<keyword evidence="2" id="KW-1185">Reference proteome</keyword>
<dbReference type="PROSITE" id="PS51257">
    <property type="entry name" value="PROKAR_LIPOPROTEIN"/>
    <property type="match status" value="1"/>
</dbReference>
<accession>A0ABS3AVQ0</accession>
<evidence type="ECO:0000313" key="1">
    <source>
        <dbReference type="EMBL" id="MBN4077437.1"/>
    </source>
</evidence>
<proteinExistence type="predicted"/>
<dbReference type="EMBL" id="JAFITA010000011">
    <property type="protein sequence ID" value="MBN4077437.1"/>
    <property type="molecule type" value="Genomic_DNA"/>
</dbReference>
<protein>
    <submittedName>
        <fullName evidence="1">DUF4292 domain-containing protein</fullName>
    </submittedName>
</protein>